<evidence type="ECO:0000256" key="6">
    <source>
        <dbReference type="SAM" id="Phobius"/>
    </source>
</evidence>
<dbReference type="OrthoDB" id="2131401at2759"/>
<dbReference type="STRING" id="264951.A0A443HXJ3"/>
<evidence type="ECO:0000256" key="2">
    <source>
        <dbReference type="ARBA" id="ARBA00006325"/>
    </source>
</evidence>
<dbReference type="Pfam" id="PF10190">
    <property type="entry name" value="Tmemb_170"/>
    <property type="match status" value="1"/>
</dbReference>
<evidence type="ECO:0000313" key="8">
    <source>
        <dbReference type="Proteomes" id="UP000283841"/>
    </source>
</evidence>
<evidence type="ECO:0000313" key="7">
    <source>
        <dbReference type="EMBL" id="RWQ96543.1"/>
    </source>
</evidence>
<feature type="transmembrane region" description="Helical" evidence="6">
    <location>
        <begin position="113"/>
        <end position="131"/>
    </location>
</feature>
<proteinExistence type="inferred from homology"/>
<dbReference type="Proteomes" id="UP000283841">
    <property type="component" value="Unassembled WGS sequence"/>
</dbReference>
<comment type="similarity">
    <text evidence="2">Belongs to the TMEM170 family.</text>
</comment>
<dbReference type="AlphaFoldDB" id="A0A443HXJ3"/>
<evidence type="ECO:0000256" key="1">
    <source>
        <dbReference type="ARBA" id="ARBA00004141"/>
    </source>
</evidence>
<evidence type="ECO:0008006" key="9">
    <source>
        <dbReference type="Google" id="ProtNLM"/>
    </source>
</evidence>
<comment type="caution">
    <text evidence="7">The sequence shown here is derived from an EMBL/GenBank/DDBJ whole genome shotgun (WGS) entry which is preliminary data.</text>
</comment>
<name>A0A443HXJ3_BYSSP</name>
<evidence type="ECO:0000256" key="4">
    <source>
        <dbReference type="ARBA" id="ARBA00022989"/>
    </source>
</evidence>
<evidence type="ECO:0000256" key="3">
    <source>
        <dbReference type="ARBA" id="ARBA00022692"/>
    </source>
</evidence>
<keyword evidence="5 6" id="KW-0472">Membrane</keyword>
<comment type="subcellular location">
    <subcellularLocation>
        <location evidence="1">Membrane</location>
        <topology evidence="1">Multi-pass membrane protein</topology>
    </subcellularLocation>
</comment>
<reference evidence="7 8" key="1">
    <citation type="journal article" date="2018" name="Front. Microbiol.">
        <title>Genomic and genetic insights into a cosmopolitan fungus, Paecilomyces variotii (Eurotiales).</title>
        <authorList>
            <person name="Urquhart A.S."/>
            <person name="Mondo S.J."/>
            <person name="Makela M.R."/>
            <person name="Hane J.K."/>
            <person name="Wiebenga A."/>
            <person name="He G."/>
            <person name="Mihaltcheva S."/>
            <person name="Pangilinan J."/>
            <person name="Lipzen A."/>
            <person name="Barry K."/>
            <person name="de Vries R.P."/>
            <person name="Grigoriev I.V."/>
            <person name="Idnurm A."/>
        </authorList>
    </citation>
    <scope>NUCLEOTIDE SEQUENCE [LARGE SCALE GENOMIC DNA]</scope>
    <source>
        <strain evidence="7 8">CBS 101075</strain>
    </source>
</reference>
<dbReference type="InterPro" id="IPR019334">
    <property type="entry name" value="TMEM170A/B/YPR153W-like"/>
</dbReference>
<accession>A0A443HXJ3</accession>
<evidence type="ECO:0000256" key="5">
    <source>
        <dbReference type="ARBA" id="ARBA00023136"/>
    </source>
</evidence>
<feature type="transmembrane region" description="Helical" evidence="6">
    <location>
        <begin position="77"/>
        <end position="101"/>
    </location>
</feature>
<dbReference type="VEuPathDB" id="FungiDB:C8Q69DRAFT_505440"/>
<organism evidence="7 8">
    <name type="scientific">Byssochlamys spectabilis</name>
    <name type="common">Paecilomyces variotii</name>
    <dbReference type="NCBI Taxonomy" id="264951"/>
    <lineage>
        <taxon>Eukaryota</taxon>
        <taxon>Fungi</taxon>
        <taxon>Dikarya</taxon>
        <taxon>Ascomycota</taxon>
        <taxon>Pezizomycotina</taxon>
        <taxon>Eurotiomycetes</taxon>
        <taxon>Eurotiomycetidae</taxon>
        <taxon>Eurotiales</taxon>
        <taxon>Thermoascaceae</taxon>
        <taxon>Paecilomyces</taxon>
    </lineage>
</organism>
<dbReference type="PANTHER" id="PTHR22779:SF6">
    <property type="entry name" value="SD17342P"/>
    <property type="match status" value="1"/>
</dbReference>
<dbReference type="RefSeq" id="XP_028486188.1">
    <property type="nucleotide sequence ID" value="XM_028632706.1"/>
</dbReference>
<protein>
    <recommendedName>
        <fullName evidence="9">Integral membrane protein</fullName>
    </recommendedName>
</protein>
<dbReference type="GO" id="GO:0016020">
    <property type="term" value="C:membrane"/>
    <property type="evidence" value="ECO:0007669"/>
    <property type="project" value="UniProtKB-SubCell"/>
</dbReference>
<dbReference type="PANTHER" id="PTHR22779">
    <property type="entry name" value="SD17342P"/>
    <property type="match status" value="1"/>
</dbReference>
<dbReference type="EMBL" id="RCNU01000003">
    <property type="protein sequence ID" value="RWQ96543.1"/>
    <property type="molecule type" value="Genomic_DNA"/>
</dbReference>
<feature type="transmembrane region" description="Helical" evidence="6">
    <location>
        <begin position="44"/>
        <end position="65"/>
    </location>
</feature>
<keyword evidence="8" id="KW-1185">Reference proteome</keyword>
<dbReference type="GeneID" id="39601983"/>
<sequence length="137" mass="15016">MTSNRVPLDYVVPSFPSLYDPVFAARSGDANYLYYTSDIWRFTLFWTLLLSGGAHLLVAGCAILMQWRNWRVIWITPLVYGVIGGLEALLAGSIVGLLLGAVYEAGNFSMSTWIPLVWGGINVLVLILSSFPTQGGL</sequence>
<gene>
    <name evidence="7" type="ORF">C8Q69DRAFT_505440</name>
</gene>
<keyword evidence="4 6" id="KW-1133">Transmembrane helix</keyword>
<keyword evidence="3 6" id="KW-0812">Transmembrane</keyword>